<evidence type="ECO:0000256" key="1">
    <source>
        <dbReference type="SAM" id="MobiDB-lite"/>
    </source>
</evidence>
<accession>A0ABY4DZZ3</accession>
<dbReference type="EMBL" id="CP091511">
    <property type="protein sequence ID" value="UOO89107.1"/>
    <property type="molecule type" value="Genomic_DNA"/>
</dbReference>
<name>A0ABY4DZZ3_9NEIS</name>
<dbReference type="RefSeq" id="WP_058356812.1">
    <property type="nucleotide sequence ID" value="NZ_CABKVG010000010.1"/>
</dbReference>
<evidence type="ECO:0000313" key="3">
    <source>
        <dbReference type="Proteomes" id="UP000832011"/>
    </source>
</evidence>
<dbReference type="InterPro" id="IPR010781">
    <property type="entry name" value="DUF1376"/>
</dbReference>
<proteinExistence type="predicted"/>
<gene>
    <name evidence="2" type="ORF">LVJ82_16950</name>
</gene>
<dbReference type="Pfam" id="PF07120">
    <property type="entry name" value="DUF1376"/>
    <property type="match status" value="1"/>
</dbReference>
<feature type="region of interest" description="Disordered" evidence="1">
    <location>
        <begin position="95"/>
        <end position="124"/>
    </location>
</feature>
<organism evidence="2 3">
    <name type="scientific">Vitreoscilla massiliensis</name>
    <dbReference type="NCBI Taxonomy" id="1689272"/>
    <lineage>
        <taxon>Bacteria</taxon>
        <taxon>Pseudomonadati</taxon>
        <taxon>Pseudomonadota</taxon>
        <taxon>Betaproteobacteria</taxon>
        <taxon>Neisseriales</taxon>
        <taxon>Neisseriaceae</taxon>
        <taxon>Vitreoscilla</taxon>
    </lineage>
</organism>
<feature type="compositionally biased region" description="Basic and acidic residues" evidence="1">
    <location>
        <begin position="357"/>
        <end position="368"/>
    </location>
</feature>
<dbReference type="Proteomes" id="UP000832011">
    <property type="component" value="Chromosome"/>
</dbReference>
<protein>
    <submittedName>
        <fullName evidence="2">YdaU family protein</fullName>
    </submittedName>
</protein>
<evidence type="ECO:0000313" key="2">
    <source>
        <dbReference type="EMBL" id="UOO89107.1"/>
    </source>
</evidence>
<keyword evidence="3" id="KW-1185">Reference proteome</keyword>
<sequence length="397" mass="44430">MNFYTFHIGDYISNTHYLDLYEDLAYRRMMDLYYQKEEPLPNDIEKIAKMIRMREHIEAVESILNEFFILDGGVWRHTRCDAELAKIYEKSEKARASANARHSRNKPKQKPTEIPQEIPVTDDSADDLRTQCERSANGMLPITQYPIREIEIPHAPDFNSEPDLPDGGMSQKQVMDFLQAQGVDVMHDGFLPSHPDLQAACATGVTASVLQFAWDTVLSKGKQRNGGYFFSVLAGKAVDAAAEQANPPTPQRQGRGNDMAAQDADLLTRNGVDPDKALTFAQVRASKRAGLLTQAQIDFWKLEGKVGTLDMGLPEIVNRCLEKGWARFEAGFELGDKAVEQVKQAEADKARVVKQIKADVESRGETKPVRSGRPPNKLSDTLKQAQQANAEAAHEMR</sequence>
<feature type="region of interest" description="Disordered" evidence="1">
    <location>
        <begin position="357"/>
        <end position="397"/>
    </location>
</feature>
<reference evidence="2 3" key="1">
    <citation type="journal article" date="2022" name="Res Sq">
        <title>Evolution of multicellular longitudinally dividing oral cavity symbionts (Neisseriaceae).</title>
        <authorList>
            <person name="Nyongesa S."/>
            <person name="Weber P."/>
            <person name="Bernet E."/>
            <person name="Pullido F."/>
            <person name="Nieckarz M."/>
            <person name="Delaby M."/>
            <person name="Nieves C."/>
            <person name="Viehboeck T."/>
            <person name="Krause N."/>
            <person name="Rivera-Millot A."/>
            <person name="Nakamura A."/>
            <person name="Vischer N."/>
            <person name="VanNieuwenhze M."/>
            <person name="Brun Y."/>
            <person name="Cava F."/>
            <person name="Bulgheresi S."/>
            <person name="Veyrier F."/>
        </authorList>
    </citation>
    <scope>NUCLEOTIDE SEQUENCE [LARGE SCALE GENOMIC DNA]</scope>
    <source>
        <strain evidence="2 3">SN4</strain>
    </source>
</reference>